<gene>
    <name evidence="1" type="ORF">GCM10011409_01090</name>
</gene>
<dbReference type="Proteomes" id="UP000621492">
    <property type="component" value="Unassembled WGS sequence"/>
</dbReference>
<sequence>MCKNHEYKKHIKCIAGNWQVYFASTYGNTLASKRKYTENMKVGDNSPF</sequence>
<accession>A0A9W5TTM1</accession>
<evidence type="ECO:0000313" key="2">
    <source>
        <dbReference type="Proteomes" id="UP000621492"/>
    </source>
</evidence>
<dbReference type="EMBL" id="BMJD01000001">
    <property type="protein sequence ID" value="GGB27591.1"/>
    <property type="molecule type" value="Genomic_DNA"/>
</dbReference>
<keyword evidence="2" id="KW-1185">Reference proteome</keyword>
<comment type="caution">
    <text evidence="1">The sequence shown here is derived from an EMBL/GenBank/DDBJ whole genome shotgun (WGS) entry which is preliminary data.</text>
</comment>
<evidence type="ECO:0000313" key="1">
    <source>
        <dbReference type="EMBL" id="GGB27591.1"/>
    </source>
</evidence>
<reference evidence="1" key="2">
    <citation type="submission" date="2020-09" db="EMBL/GenBank/DDBJ databases">
        <authorList>
            <person name="Sun Q."/>
            <person name="Zhou Y."/>
        </authorList>
    </citation>
    <scope>NUCLEOTIDE SEQUENCE</scope>
    <source>
        <strain evidence="1">CGMCC 1.15454</strain>
    </source>
</reference>
<protein>
    <submittedName>
        <fullName evidence="1">Uncharacterized protein</fullName>
    </submittedName>
</protein>
<proteinExistence type="predicted"/>
<dbReference type="AlphaFoldDB" id="A0A9W5TTM1"/>
<name>A0A9W5TTM1_9BACI</name>
<reference evidence="1" key="1">
    <citation type="journal article" date="2014" name="Int. J. Syst. Evol. Microbiol.">
        <title>Complete genome sequence of Corynebacterium casei LMG S-19264T (=DSM 44701T), isolated from a smear-ripened cheese.</title>
        <authorList>
            <consortium name="US DOE Joint Genome Institute (JGI-PGF)"/>
            <person name="Walter F."/>
            <person name="Albersmeier A."/>
            <person name="Kalinowski J."/>
            <person name="Ruckert C."/>
        </authorList>
    </citation>
    <scope>NUCLEOTIDE SEQUENCE</scope>
    <source>
        <strain evidence="1">CGMCC 1.15454</strain>
    </source>
</reference>
<organism evidence="1 2">
    <name type="scientific">Lentibacillus populi</name>
    <dbReference type="NCBI Taxonomy" id="1827502"/>
    <lineage>
        <taxon>Bacteria</taxon>
        <taxon>Bacillati</taxon>
        <taxon>Bacillota</taxon>
        <taxon>Bacilli</taxon>
        <taxon>Bacillales</taxon>
        <taxon>Bacillaceae</taxon>
        <taxon>Lentibacillus</taxon>
    </lineage>
</organism>